<comment type="caution">
    <text evidence="3">The sequence shown here is derived from an EMBL/GenBank/DDBJ whole genome shotgun (WGS) entry which is preliminary data.</text>
</comment>
<dbReference type="AlphaFoldDB" id="V2UNU8"/>
<dbReference type="EMBL" id="AYEU01000007">
    <property type="protein sequence ID" value="ESK50310.1"/>
    <property type="molecule type" value="Genomic_DNA"/>
</dbReference>
<reference evidence="3 4" key="1">
    <citation type="submission" date="2013-10" db="EMBL/GenBank/DDBJ databases">
        <title>The Genome Sequence of Acinetobacter brisouii CIP 110357.</title>
        <authorList>
            <consortium name="The Broad Institute Genomics Platform"/>
            <consortium name="The Broad Institute Genome Sequencing Center for Infectious Disease"/>
            <person name="Cerqueira G."/>
            <person name="Feldgarden M."/>
            <person name="Courvalin P."/>
            <person name="Grillot-Courvalin C."/>
            <person name="Clermont D."/>
            <person name="Rocha E."/>
            <person name="Yoon E.-J."/>
            <person name="Nemec A."/>
            <person name="Young S.K."/>
            <person name="Zeng Q."/>
            <person name="Gargeya S."/>
            <person name="Fitzgerald M."/>
            <person name="Abouelleil A."/>
            <person name="Alvarado L."/>
            <person name="Berlin A.M."/>
            <person name="Chapman S.B."/>
            <person name="Gainer-Dewar J."/>
            <person name="Goldberg J."/>
            <person name="Gnerre S."/>
            <person name="Griggs A."/>
            <person name="Gujja S."/>
            <person name="Hansen M."/>
            <person name="Howarth C."/>
            <person name="Imamovic A."/>
            <person name="Ireland A."/>
            <person name="Larimer J."/>
            <person name="McCowan C."/>
            <person name="Murphy C."/>
            <person name="Pearson M."/>
            <person name="Poon T.W."/>
            <person name="Priest M."/>
            <person name="Roberts A."/>
            <person name="Saif S."/>
            <person name="Shea T."/>
            <person name="Sykes S."/>
            <person name="Wortman J."/>
            <person name="Nusbaum C."/>
            <person name="Birren B."/>
        </authorList>
    </citation>
    <scope>NUCLEOTIDE SEQUENCE [LARGE SCALE GENOMIC DNA]</scope>
    <source>
        <strain evidence="3 4">CIP 110357</strain>
    </source>
</reference>
<dbReference type="Pfam" id="PF09836">
    <property type="entry name" value="DUF2063"/>
    <property type="match status" value="1"/>
</dbReference>
<evidence type="ECO:0000259" key="1">
    <source>
        <dbReference type="Pfam" id="PF09836"/>
    </source>
</evidence>
<dbReference type="OrthoDB" id="4146344at2"/>
<dbReference type="RefSeq" id="WP_004902353.1">
    <property type="nucleotide sequence ID" value="NZ_BBTI01000006.1"/>
</dbReference>
<dbReference type="PATRIC" id="fig|1341683.3.peg.2260"/>
<evidence type="ECO:0000313" key="4">
    <source>
        <dbReference type="Proteomes" id="UP000018418"/>
    </source>
</evidence>
<gene>
    <name evidence="3" type="ORF">P255_02286</name>
</gene>
<dbReference type="Proteomes" id="UP000018418">
    <property type="component" value="Unassembled WGS sequence"/>
</dbReference>
<sequence length="244" mass="29269">MQTKPDFQQVQHQFCQAIRQADPAQLPQLQPERLQLYRELLLNNIASFIDNVYPIAKSLLPESLWQQLIHDFFAKEQCPSPFYNEISLQFRDYLNREQHATLEQYPWLAELLQYEWLELYLDTIELSDRTLENSEQWQLTTQVWVLVYQYPVYQWQAGMSIDECQPQPSAIMAWRDAQDQIRVDVLHPVMAILIEPLSQASQSTEQLTQMLEQYFPEWNEKQYQQQLDQLLVYLQDCELLHDRQ</sequence>
<evidence type="ECO:0000259" key="2">
    <source>
        <dbReference type="Pfam" id="PF22106"/>
    </source>
</evidence>
<dbReference type="InterPro" id="IPR018640">
    <property type="entry name" value="DUF2063"/>
</dbReference>
<organism evidence="3 4">
    <name type="scientific">Acinetobacter brisouii CIP 110357</name>
    <dbReference type="NCBI Taxonomy" id="1341683"/>
    <lineage>
        <taxon>Bacteria</taxon>
        <taxon>Pseudomonadati</taxon>
        <taxon>Pseudomonadota</taxon>
        <taxon>Gammaproteobacteria</taxon>
        <taxon>Moraxellales</taxon>
        <taxon>Moraxellaceae</taxon>
        <taxon>Acinetobacter</taxon>
    </lineage>
</organism>
<protein>
    <submittedName>
        <fullName evidence="3">Uncharacterized protein</fullName>
    </submittedName>
</protein>
<evidence type="ECO:0000313" key="3">
    <source>
        <dbReference type="EMBL" id="ESK50310.1"/>
    </source>
</evidence>
<feature type="domain" description="Putative DNA-binding" evidence="1">
    <location>
        <begin position="9"/>
        <end position="94"/>
    </location>
</feature>
<feature type="domain" description="NGO1945-like C-terminal" evidence="2">
    <location>
        <begin position="143"/>
        <end position="232"/>
    </location>
</feature>
<proteinExistence type="predicted"/>
<accession>V2UNU8</accession>
<dbReference type="Gene3D" id="1.10.150.690">
    <property type="entry name" value="DUF2063"/>
    <property type="match status" value="1"/>
</dbReference>
<dbReference type="HOGENOM" id="CLU_096334_0_0_6"/>
<dbReference type="InterPro" id="IPR044922">
    <property type="entry name" value="DUF2063_N_sf"/>
</dbReference>
<dbReference type="Pfam" id="PF22106">
    <property type="entry name" value="NGO1945_C"/>
    <property type="match status" value="1"/>
</dbReference>
<name>V2UNU8_9GAMM</name>
<dbReference type="InterPro" id="IPR054098">
    <property type="entry name" value="NGO1945-like_C"/>
</dbReference>
<dbReference type="Gene3D" id="3.90.930.50">
    <property type="match status" value="1"/>
</dbReference>
<dbReference type="STRING" id="396323.VH98_11910"/>
<keyword evidence="4" id="KW-1185">Reference proteome</keyword>